<dbReference type="Proteomes" id="UP000794436">
    <property type="component" value="Unassembled WGS sequence"/>
</dbReference>
<reference evidence="3" key="1">
    <citation type="submission" date="2019-03" db="EMBL/GenBank/DDBJ databases">
        <title>Long read genome sequence of the mycoparasitic Pythium oligandrum ATCC 38472 isolated from sugarbeet rhizosphere.</title>
        <authorList>
            <person name="Gaulin E."/>
        </authorList>
    </citation>
    <scope>NUCLEOTIDE SEQUENCE</scope>
    <source>
        <strain evidence="3">ATCC 38472_TT</strain>
    </source>
</reference>
<evidence type="ECO:0000313" key="2">
    <source>
        <dbReference type="EMBL" id="TMW67034.1"/>
    </source>
</evidence>
<protein>
    <submittedName>
        <fullName evidence="3">Uncharacterized protein</fullName>
    </submittedName>
</protein>
<dbReference type="EMBL" id="SPLM01000006">
    <property type="protein sequence ID" value="TMW67040.1"/>
    <property type="molecule type" value="Genomic_DNA"/>
</dbReference>
<dbReference type="SUPFAM" id="SSF49329">
    <property type="entry name" value="Cu,Zn superoxide dismutase-like"/>
    <property type="match status" value="1"/>
</dbReference>
<keyword evidence="4" id="KW-1185">Reference proteome</keyword>
<dbReference type="GO" id="GO:0046872">
    <property type="term" value="F:metal ion binding"/>
    <property type="evidence" value="ECO:0007669"/>
    <property type="project" value="InterPro"/>
</dbReference>
<sequence length="234" mass="25781">MKLFASAVVAASVAQLASAQTILYNFEPELTAGVNGVALVEYQEFNSTKANIFLNFDFSGVDQGAIRKSDGNCTSDVVQYKWHIHVNWNSLNGSESFNWCSKALTGNHYDPLKACGPNSEFVDTPECAPRVKDYACNPDNYAKNPLACEKGDLSGKFGDIKLTKDKTFSAQYTDVHYPLFSENTPQWNMILHASCGKATPRIACAVGRQVFLTDDYWGSSDSSDSDDYNTPYSK</sequence>
<comment type="caution">
    <text evidence="3">The sequence shown here is derived from an EMBL/GenBank/DDBJ whole genome shotgun (WGS) entry which is preliminary data.</text>
</comment>
<dbReference type="OrthoDB" id="159229at2759"/>
<name>A0A8K1CQU0_PYTOL</name>
<feature type="chain" id="PRO_5036433882" evidence="1">
    <location>
        <begin position="20"/>
        <end position="234"/>
    </location>
</feature>
<evidence type="ECO:0000256" key="1">
    <source>
        <dbReference type="SAM" id="SignalP"/>
    </source>
</evidence>
<accession>A0A8K1CQU0</accession>
<dbReference type="AlphaFoldDB" id="A0A8K1CQU0"/>
<evidence type="ECO:0000313" key="3">
    <source>
        <dbReference type="EMBL" id="TMW67040.1"/>
    </source>
</evidence>
<dbReference type="Gene3D" id="2.60.40.200">
    <property type="entry name" value="Superoxide dismutase, copper/zinc binding domain"/>
    <property type="match status" value="1"/>
</dbReference>
<dbReference type="EMBL" id="SPLM01000006">
    <property type="protein sequence ID" value="TMW67034.1"/>
    <property type="molecule type" value="Genomic_DNA"/>
</dbReference>
<keyword evidence="1" id="KW-0732">Signal</keyword>
<organism evidence="3 4">
    <name type="scientific">Pythium oligandrum</name>
    <name type="common">Mycoparasitic fungus</name>
    <dbReference type="NCBI Taxonomy" id="41045"/>
    <lineage>
        <taxon>Eukaryota</taxon>
        <taxon>Sar</taxon>
        <taxon>Stramenopiles</taxon>
        <taxon>Oomycota</taxon>
        <taxon>Peronosporomycetes</taxon>
        <taxon>Pythiales</taxon>
        <taxon>Pythiaceae</taxon>
        <taxon>Pythium</taxon>
    </lineage>
</organism>
<gene>
    <name evidence="2" type="ORF">Poli38472_012150</name>
    <name evidence="3" type="ORF">Poli38472_012156</name>
</gene>
<feature type="signal peptide" evidence="1">
    <location>
        <begin position="1"/>
        <end position="19"/>
    </location>
</feature>
<proteinExistence type="predicted"/>
<evidence type="ECO:0000313" key="4">
    <source>
        <dbReference type="Proteomes" id="UP000794436"/>
    </source>
</evidence>
<dbReference type="InterPro" id="IPR036423">
    <property type="entry name" value="SOD-like_Cu/Zn_dom_sf"/>
</dbReference>
<dbReference type="GO" id="GO:0006801">
    <property type="term" value="P:superoxide metabolic process"/>
    <property type="evidence" value="ECO:0007669"/>
    <property type="project" value="InterPro"/>
</dbReference>